<keyword evidence="2" id="KW-1185">Reference proteome</keyword>
<reference evidence="2" key="1">
    <citation type="journal article" date="2005" name="Nature">
        <title>The map-based sequence of the rice genome.</title>
        <authorList>
            <consortium name="International rice genome sequencing project (IRGSP)"/>
            <person name="Matsumoto T."/>
            <person name="Wu J."/>
            <person name="Kanamori H."/>
            <person name="Katayose Y."/>
            <person name="Fujisawa M."/>
            <person name="Namiki N."/>
            <person name="Mizuno H."/>
            <person name="Yamamoto K."/>
            <person name="Antonio B.A."/>
            <person name="Baba T."/>
            <person name="Sakata K."/>
            <person name="Nagamura Y."/>
            <person name="Aoki H."/>
            <person name="Arikawa K."/>
            <person name="Arita K."/>
            <person name="Bito T."/>
            <person name="Chiden Y."/>
            <person name="Fujitsuka N."/>
            <person name="Fukunaka R."/>
            <person name="Hamada M."/>
            <person name="Harada C."/>
            <person name="Hayashi A."/>
            <person name="Hijishita S."/>
            <person name="Honda M."/>
            <person name="Hosokawa S."/>
            <person name="Ichikawa Y."/>
            <person name="Idonuma A."/>
            <person name="Iijima M."/>
            <person name="Ikeda M."/>
            <person name="Ikeno M."/>
            <person name="Ito K."/>
            <person name="Ito S."/>
            <person name="Ito T."/>
            <person name="Ito Y."/>
            <person name="Ito Y."/>
            <person name="Iwabuchi A."/>
            <person name="Kamiya K."/>
            <person name="Karasawa W."/>
            <person name="Kurita K."/>
            <person name="Katagiri S."/>
            <person name="Kikuta A."/>
            <person name="Kobayashi H."/>
            <person name="Kobayashi N."/>
            <person name="Machita K."/>
            <person name="Maehara T."/>
            <person name="Masukawa M."/>
            <person name="Mizubayashi T."/>
            <person name="Mukai Y."/>
            <person name="Nagasaki H."/>
            <person name="Nagata Y."/>
            <person name="Naito S."/>
            <person name="Nakashima M."/>
            <person name="Nakama Y."/>
            <person name="Nakamichi Y."/>
            <person name="Nakamura M."/>
            <person name="Meguro A."/>
            <person name="Negishi M."/>
            <person name="Ohta I."/>
            <person name="Ohta T."/>
            <person name="Okamoto M."/>
            <person name="Ono N."/>
            <person name="Saji S."/>
            <person name="Sakaguchi M."/>
            <person name="Sakai K."/>
            <person name="Shibata M."/>
            <person name="Shimokawa T."/>
            <person name="Song J."/>
            <person name="Takazaki Y."/>
            <person name="Terasawa K."/>
            <person name="Tsugane M."/>
            <person name="Tsuji K."/>
            <person name="Ueda S."/>
            <person name="Waki K."/>
            <person name="Yamagata H."/>
            <person name="Yamamoto M."/>
            <person name="Yamamoto S."/>
            <person name="Yamane H."/>
            <person name="Yoshiki S."/>
            <person name="Yoshihara R."/>
            <person name="Yukawa K."/>
            <person name="Zhong H."/>
            <person name="Yano M."/>
            <person name="Yuan Q."/>
            <person name="Ouyang S."/>
            <person name="Liu J."/>
            <person name="Jones K.M."/>
            <person name="Gansberger K."/>
            <person name="Moffat K."/>
            <person name="Hill J."/>
            <person name="Bera J."/>
            <person name="Fadrosh D."/>
            <person name="Jin S."/>
            <person name="Johri S."/>
            <person name="Kim M."/>
            <person name="Overton L."/>
            <person name="Reardon M."/>
            <person name="Tsitrin T."/>
            <person name="Vuong H."/>
            <person name="Weaver B."/>
            <person name="Ciecko A."/>
            <person name="Tallon L."/>
            <person name="Jackson J."/>
            <person name="Pai G."/>
            <person name="Aken S.V."/>
            <person name="Utterback T."/>
            <person name="Reidmuller S."/>
            <person name="Feldblyum T."/>
            <person name="Hsiao J."/>
            <person name="Zismann V."/>
            <person name="Iobst S."/>
            <person name="de Vazeille A.R."/>
            <person name="Buell C.R."/>
            <person name="Ying K."/>
            <person name="Li Y."/>
            <person name="Lu T."/>
            <person name="Huang Y."/>
            <person name="Zhao Q."/>
            <person name="Feng Q."/>
            <person name="Zhang L."/>
            <person name="Zhu J."/>
            <person name="Weng Q."/>
            <person name="Mu J."/>
            <person name="Lu Y."/>
            <person name="Fan D."/>
            <person name="Liu Y."/>
            <person name="Guan J."/>
            <person name="Zhang Y."/>
            <person name="Yu S."/>
            <person name="Liu X."/>
            <person name="Zhang Y."/>
            <person name="Hong G."/>
            <person name="Han B."/>
            <person name="Choisne N."/>
            <person name="Demange N."/>
            <person name="Orjeda G."/>
            <person name="Samain S."/>
            <person name="Cattolico L."/>
            <person name="Pelletier E."/>
            <person name="Couloux A."/>
            <person name="Segurens B."/>
            <person name="Wincker P."/>
            <person name="D'Hont A."/>
            <person name="Scarpelli C."/>
            <person name="Weissenbach J."/>
            <person name="Salanoubat M."/>
            <person name="Quetier F."/>
            <person name="Yu Y."/>
            <person name="Kim H.R."/>
            <person name="Rambo T."/>
            <person name="Currie J."/>
            <person name="Collura K."/>
            <person name="Luo M."/>
            <person name="Yang T."/>
            <person name="Ammiraju J.S.S."/>
            <person name="Engler F."/>
            <person name="Soderlund C."/>
            <person name="Wing R.A."/>
            <person name="Palmer L.E."/>
            <person name="de la Bastide M."/>
            <person name="Spiegel L."/>
            <person name="Nascimento L."/>
            <person name="Zutavern T."/>
            <person name="O'Shaughnessy A."/>
            <person name="Dike S."/>
            <person name="Dedhia N."/>
            <person name="Preston R."/>
            <person name="Balija V."/>
            <person name="McCombie W.R."/>
            <person name="Chow T."/>
            <person name="Chen H."/>
            <person name="Chung M."/>
            <person name="Chen C."/>
            <person name="Shaw J."/>
            <person name="Wu H."/>
            <person name="Hsiao K."/>
            <person name="Chao Y."/>
            <person name="Chu M."/>
            <person name="Cheng C."/>
            <person name="Hour A."/>
            <person name="Lee P."/>
            <person name="Lin S."/>
            <person name="Lin Y."/>
            <person name="Liou J."/>
            <person name="Liu S."/>
            <person name="Hsing Y."/>
            <person name="Raghuvanshi S."/>
            <person name="Mohanty A."/>
            <person name="Bharti A.K."/>
            <person name="Gaur A."/>
            <person name="Gupta V."/>
            <person name="Kumar D."/>
            <person name="Ravi V."/>
            <person name="Vij S."/>
            <person name="Kapur A."/>
            <person name="Khurana P."/>
            <person name="Khurana P."/>
            <person name="Khurana J.P."/>
            <person name="Tyagi A.K."/>
            <person name="Gaikwad K."/>
            <person name="Singh A."/>
            <person name="Dalal V."/>
            <person name="Srivastava S."/>
            <person name="Dixit A."/>
            <person name="Pal A.K."/>
            <person name="Ghazi I.A."/>
            <person name="Yadav M."/>
            <person name="Pandit A."/>
            <person name="Bhargava A."/>
            <person name="Sureshbabu K."/>
            <person name="Batra K."/>
            <person name="Sharma T.R."/>
            <person name="Mohapatra T."/>
            <person name="Singh N.K."/>
            <person name="Messing J."/>
            <person name="Nelson A.B."/>
            <person name="Fuks G."/>
            <person name="Kavchok S."/>
            <person name="Keizer G."/>
            <person name="Linton E."/>
            <person name="Llaca V."/>
            <person name="Song R."/>
            <person name="Tanyolac B."/>
            <person name="Young S."/>
            <person name="Ho-Il K."/>
            <person name="Hahn J.H."/>
            <person name="Sangsakoo G."/>
            <person name="Vanavichit A."/>
            <person name="de Mattos Luiz.A.T."/>
            <person name="Zimmer P.D."/>
            <person name="Malone G."/>
            <person name="Dellagostin O."/>
            <person name="de Oliveira A.C."/>
            <person name="Bevan M."/>
            <person name="Bancroft I."/>
            <person name="Minx P."/>
            <person name="Cordum H."/>
            <person name="Wilson R."/>
            <person name="Cheng Z."/>
            <person name="Jin W."/>
            <person name="Jiang J."/>
            <person name="Leong S.A."/>
            <person name="Iwama H."/>
            <person name="Gojobori T."/>
            <person name="Itoh T."/>
            <person name="Niimura Y."/>
            <person name="Fujii Y."/>
            <person name="Habara T."/>
            <person name="Sakai H."/>
            <person name="Sato Y."/>
            <person name="Wilson G."/>
            <person name="Kumar K."/>
            <person name="McCouch S."/>
            <person name="Juretic N."/>
            <person name="Hoen D."/>
            <person name="Wright S."/>
            <person name="Bruskiewich R."/>
            <person name="Bureau T."/>
            <person name="Miyao A."/>
            <person name="Hirochika H."/>
            <person name="Nishikawa T."/>
            <person name="Kadowaki K."/>
            <person name="Sugiura M."/>
            <person name="Burr B."/>
            <person name="Sasaki T."/>
        </authorList>
    </citation>
    <scope>NUCLEOTIDE SEQUENCE [LARGE SCALE GENOMIC DNA]</scope>
    <source>
        <strain evidence="2">cv. Nipponbare</strain>
    </source>
</reference>
<evidence type="ECO:0000313" key="1">
    <source>
        <dbReference type="EMBL" id="BAT15847.1"/>
    </source>
</evidence>
<dbReference type="AlphaFoldDB" id="A0A0P0Y745"/>
<name>A0A0P0Y745_ORYSJ</name>
<dbReference type="Gramene" id="Os12t0141400-01">
    <property type="protein sequence ID" value="Os12t0141400-01"/>
    <property type="gene ID" value="Os12g0141400"/>
</dbReference>
<reference evidence="1 2" key="2">
    <citation type="journal article" date="2013" name="Plant Cell Physiol.">
        <title>Rice Annotation Project Database (RAP-DB): an integrative and interactive database for rice genomics.</title>
        <authorList>
            <person name="Sakai H."/>
            <person name="Lee S.S."/>
            <person name="Tanaka T."/>
            <person name="Numa H."/>
            <person name="Kim J."/>
            <person name="Kawahara Y."/>
            <person name="Wakimoto H."/>
            <person name="Yang C.C."/>
            <person name="Iwamoto M."/>
            <person name="Abe T."/>
            <person name="Yamada Y."/>
            <person name="Muto A."/>
            <person name="Inokuchi H."/>
            <person name="Ikemura T."/>
            <person name="Matsumoto T."/>
            <person name="Sasaki T."/>
            <person name="Itoh T."/>
        </authorList>
    </citation>
    <scope>NUCLEOTIDE SEQUENCE [LARGE SCALE GENOMIC DNA]</scope>
    <source>
        <strain evidence="2">cv. Nipponbare</strain>
    </source>
</reference>
<dbReference type="EMBL" id="AP014968">
    <property type="protein sequence ID" value="BAT15847.1"/>
    <property type="molecule type" value="Genomic_DNA"/>
</dbReference>
<accession>A0A0P0Y745</accession>
<gene>
    <name evidence="1" type="ordered locus">Os12g0141400</name>
    <name evidence="1" type="ORF">OSNPB_120141400</name>
</gene>
<reference evidence="1 2" key="3">
    <citation type="journal article" date="2013" name="Rice">
        <title>Improvement of the Oryza sativa Nipponbare reference genome using next generation sequence and optical map data.</title>
        <authorList>
            <person name="Kawahara Y."/>
            <person name="de la Bastide M."/>
            <person name="Hamilton J.P."/>
            <person name="Kanamori H."/>
            <person name="McCombie W.R."/>
            <person name="Ouyang S."/>
            <person name="Schwartz D.C."/>
            <person name="Tanaka T."/>
            <person name="Wu J."/>
            <person name="Zhou S."/>
            <person name="Childs K.L."/>
            <person name="Davidson R.M."/>
            <person name="Lin H."/>
            <person name="Quesada-Ocampo L."/>
            <person name="Vaillancourt B."/>
            <person name="Sakai H."/>
            <person name="Lee S.S."/>
            <person name="Kim J."/>
            <person name="Numa H."/>
            <person name="Itoh T."/>
            <person name="Buell C.R."/>
            <person name="Matsumoto T."/>
        </authorList>
    </citation>
    <scope>NUCLEOTIDE SEQUENCE [LARGE SCALE GENOMIC DNA]</scope>
    <source>
        <strain evidence="2">cv. Nipponbare</strain>
    </source>
</reference>
<evidence type="ECO:0000313" key="2">
    <source>
        <dbReference type="Proteomes" id="UP000059680"/>
    </source>
</evidence>
<organism evidence="1 2">
    <name type="scientific">Oryza sativa subsp. japonica</name>
    <name type="common">Rice</name>
    <dbReference type="NCBI Taxonomy" id="39947"/>
    <lineage>
        <taxon>Eukaryota</taxon>
        <taxon>Viridiplantae</taxon>
        <taxon>Streptophyta</taxon>
        <taxon>Embryophyta</taxon>
        <taxon>Tracheophyta</taxon>
        <taxon>Spermatophyta</taxon>
        <taxon>Magnoliopsida</taxon>
        <taxon>Liliopsida</taxon>
        <taxon>Poales</taxon>
        <taxon>Poaceae</taxon>
        <taxon>BOP clade</taxon>
        <taxon>Oryzoideae</taxon>
        <taxon>Oryzeae</taxon>
        <taxon>Oryzinae</taxon>
        <taxon>Oryza</taxon>
        <taxon>Oryza sativa</taxon>
    </lineage>
</organism>
<feature type="non-terminal residue" evidence="1">
    <location>
        <position position="88"/>
    </location>
</feature>
<dbReference type="Proteomes" id="UP000059680">
    <property type="component" value="Chromosome 12"/>
</dbReference>
<dbReference type="PaxDb" id="39947-A0A0P0Y745"/>
<protein>
    <submittedName>
        <fullName evidence="1">Os12g0141400 protein</fullName>
    </submittedName>
</protein>
<dbReference type="InParanoid" id="A0A0P0Y745"/>
<proteinExistence type="predicted"/>
<sequence length="88" mass="10202">LRRKTGKEVNLPRLMENMENEFRRVFKHVSPSVVLVEQVGRIDYYCIGSIIFSDKKKLSYSPSPQLLHLLRICLSVSPMVLNSQHPSF</sequence>